<organism evidence="1">
    <name type="scientific">Streptomyces sp. NBC_00180</name>
    <dbReference type="NCBI Taxonomy" id="2903632"/>
    <lineage>
        <taxon>Bacteria</taxon>
        <taxon>Bacillati</taxon>
        <taxon>Actinomycetota</taxon>
        <taxon>Actinomycetes</taxon>
        <taxon>Kitasatosporales</taxon>
        <taxon>Streptomycetaceae</taxon>
        <taxon>Streptomyces</taxon>
    </lineage>
</organism>
<proteinExistence type="predicted"/>
<protein>
    <submittedName>
        <fullName evidence="1">DUF4865 family protein</fullName>
    </submittedName>
</protein>
<name>A0AAU1I9Q6_9ACTN</name>
<dbReference type="InterPro" id="IPR032349">
    <property type="entry name" value="DUF4865"/>
</dbReference>
<gene>
    <name evidence="1" type="ORF">OG477_36925</name>
</gene>
<sequence length="190" mass="21082">MHATQYRITLPADYDMEIIRRRVASKGHLLDDWQGLGLKAYLIRERGVHGSPVNEYAPFYLWHTVAGMNAFLWGGPFQGIADDFGRPSVRQWTVLAHEGAAHSRARVAVLRRQQVPDGVQLTGLAANAERETERLADEDGAVLAAAAVDTSRWELINFSLWETDTPKADGDVYEVLHLSVPGRLPLDAPA</sequence>
<dbReference type="AlphaFoldDB" id="A0AAU1I9Q6"/>
<dbReference type="Pfam" id="PF16157">
    <property type="entry name" value="DUF4865"/>
    <property type="match status" value="1"/>
</dbReference>
<evidence type="ECO:0000313" key="1">
    <source>
        <dbReference type="EMBL" id="WTP90595.1"/>
    </source>
</evidence>
<dbReference type="EMBL" id="CP108140">
    <property type="protein sequence ID" value="WTP90595.1"/>
    <property type="molecule type" value="Genomic_DNA"/>
</dbReference>
<reference evidence="1" key="1">
    <citation type="submission" date="2022-10" db="EMBL/GenBank/DDBJ databases">
        <title>The complete genomes of actinobacterial strains from the NBC collection.</title>
        <authorList>
            <person name="Joergensen T.S."/>
            <person name="Alvarez Arevalo M."/>
            <person name="Sterndorff E.B."/>
            <person name="Faurdal D."/>
            <person name="Vuksanovic O."/>
            <person name="Mourched A.-S."/>
            <person name="Charusanti P."/>
            <person name="Shaw S."/>
            <person name="Blin K."/>
            <person name="Weber T."/>
        </authorList>
    </citation>
    <scope>NUCLEOTIDE SEQUENCE</scope>
    <source>
        <strain evidence="1">NBC 00180</strain>
    </source>
</reference>
<accession>A0AAU1I9Q6</accession>